<protein>
    <submittedName>
        <fullName evidence="2">Type II toxin-antitoxin system RelE/ParE family toxin</fullName>
    </submittedName>
</protein>
<accession>A0ABS5RNR7</accession>
<evidence type="ECO:0000313" key="3">
    <source>
        <dbReference type="Proteomes" id="UP001519535"/>
    </source>
</evidence>
<dbReference type="EMBL" id="JAHCLR010000060">
    <property type="protein sequence ID" value="MBS9535829.1"/>
    <property type="molecule type" value="Genomic_DNA"/>
</dbReference>
<evidence type="ECO:0000313" key="2">
    <source>
        <dbReference type="EMBL" id="MBS9535829.1"/>
    </source>
</evidence>
<keyword evidence="3" id="KW-1185">Reference proteome</keyword>
<dbReference type="SUPFAM" id="SSF143011">
    <property type="entry name" value="RelE-like"/>
    <property type="match status" value="1"/>
</dbReference>
<keyword evidence="1" id="KW-1277">Toxin-antitoxin system</keyword>
<dbReference type="RefSeq" id="WP_214094678.1">
    <property type="nucleotide sequence ID" value="NZ_JAHCLR010000060.1"/>
</dbReference>
<gene>
    <name evidence="2" type="ORF">KIH27_19775</name>
</gene>
<organism evidence="2 3">
    <name type="scientific">Mycolicibacter acidiphilus</name>
    <dbReference type="NCBI Taxonomy" id="2835306"/>
    <lineage>
        <taxon>Bacteria</taxon>
        <taxon>Bacillati</taxon>
        <taxon>Actinomycetota</taxon>
        <taxon>Actinomycetes</taxon>
        <taxon>Mycobacteriales</taxon>
        <taxon>Mycobacteriaceae</taxon>
        <taxon>Mycolicibacter</taxon>
    </lineage>
</organism>
<name>A0ABS5RNR7_9MYCO</name>
<dbReference type="Gene3D" id="3.30.2310.20">
    <property type="entry name" value="RelE-like"/>
    <property type="match status" value="1"/>
</dbReference>
<proteinExistence type="predicted"/>
<comment type="caution">
    <text evidence="2">The sequence shown here is derived from an EMBL/GenBank/DDBJ whole genome shotgun (WGS) entry which is preliminary data.</text>
</comment>
<dbReference type="InterPro" id="IPR007712">
    <property type="entry name" value="RelE/ParE_toxin"/>
</dbReference>
<sequence>MARVELTDDAKNDIRRLDGSVRTRVLKDLQKLKTAPADRGAPLRARDTSNLTGLRKLRVGPKKAYRAVFAADGDTLAVVVVVAARSESQCHELALARLRLLADSAQRTELTNLLTAIMGR</sequence>
<reference evidence="2 3" key="1">
    <citation type="submission" date="2021-05" db="EMBL/GenBank/DDBJ databases">
        <title>Mycobacterium acidophilum sp. nov., an extremely acid-tolerant member of the genus Mycobacterium.</title>
        <authorList>
            <person name="Xia J."/>
        </authorList>
    </citation>
    <scope>NUCLEOTIDE SEQUENCE [LARGE SCALE GENOMIC DNA]</scope>
    <source>
        <strain evidence="2 3">M1</strain>
    </source>
</reference>
<dbReference type="Pfam" id="PF05016">
    <property type="entry name" value="ParE_toxin"/>
    <property type="match status" value="1"/>
</dbReference>
<evidence type="ECO:0000256" key="1">
    <source>
        <dbReference type="ARBA" id="ARBA00022649"/>
    </source>
</evidence>
<dbReference type="InterPro" id="IPR035093">
    <property type="entry name" value="RelE/ParE_toxin_dom_sf"/>
</dbReference>
<dbReference type="Proteomes" id="UP001519535">
    <property type="component" value="Unassembled WGS sequence"/>
</dbReference>